<dbReference type="InterPro" id="IPR005442">
    <property type="entry name" value="GST_omega"/>
</dbReference>
<dbReference type="CDD" id="cd00570">
    <property type="entry name" value="GST_N_family"/>
    <property type="match status" value="1"/>
</dbReference>
<dbReference type="InterPro" id="IPR010987">
    <property type="entry name" value="Glutathione-S-Trfase_C-like"/>
</dbReference>
<dbReference type="InterPro" id="IPR036282">
    <property type="entry name" value="Glutathione-S-Trfase_C_sf"/>
</dbReference>
<gene>
    <name evidence="4" type="ORF">AAF712_002675</name>
</gene>
<dbReference type="InterPro" id="IPR040079">
    <property type="entry name" value="Glutathione_S-Trfase"/>
</dbReference>
<proteinExistence type="predicted"/>
<dbReference type="InterPro" id="IPR050983">
    <property type="entry name" value="GST_Omega/HSP26"/>
</dbReference>
<dbReference type="PROSITE" id="PS50405">
    <property type="entry name" value="GST_CTER"/>
    <property type="match status" value="1"/>
</dbReference>
<dbReference type="SFLD" id="SFLDS00019">
    <property type="entry name" value="Glutathione_Transferase_(cytos"/>
    <property type="match status" value="1"/>
</dbReference>
<reference evidence="4 5" key="1">
    <citation type="submission" date="2024-05" db="EMBL/GenBank/DDBJ databases">
        <title>A draft genome resource for the thread blight pathogen Marasmius tenuissimus strain MS-2.</title>
        <authorList>
            <person name="Yulfo-Soto G.E."/>
            <person name="Baruah I.K."/>
            <person name="Amoako-Attah I."/>
            <person name="Bukari Y."/>
            <person name="Meinhardt L.W."/>
            <person name="Bailey B.A."/>
            <person name="Cohen S.P."/>
        </authorList>
    </citation>
    <scope>NUCLEOTIDE SEQUENCE [LARGE SCALE GENOMIC DNA]</scope>
    <source>
        <strain evidence="4 5">MS-2</strain>
    </source>
</reference>
<dbReference type="Gene3D" id="1.20.1050.10">
    <property type="match status" value="1"/>
</dbReference>
<dbReference type="InterPro" id="IPR036249">
    <property type="entry name" value="Thioredoxin-like_sf"/>
</dbReference>
<dbReference type="Proteomes" id="UP001437256">
    <property type="component" value="Unassembled WGS sequence"/>
</dbReference>
<dbReference type="PANTHER" id="PTHR43968">
    <property type="match status" value="1"/>
</dbReference>
<dbReference type="Pfam" id="PF13417">
    <property type="entry name" value="GST_N_3"/>
    <property type="match status" value="1"/>
</dbReference>
<organism evidence="4 5">
    <name type="scientific">Marasmius tenuissimus</name>
    <dbReference type="NCBI Taxonomy" id="585030"/>
    <lineage>
        <taxon>Eukaryota</taxon>
        <taxon>Fungi</taxon>
        <taxon>Dikarya</taxon>
        <taxon>Basidiomycota</taxon>
        <taxon>Agaricomycotina</taxon>
        <taxon>Agaricomycetes</taxon>
        <taxon>Agaricomycetidae</taxon>
        <taxon>Agaricales</taxon>
        <taxon>Marasmiineae</taxon>
        <taxon>Marasmiaceae</taxon>
        <taxon>Marasmius</taxon>
    </lineage>
</organism>
<dbReference type="SUPFAM" id="SSF52833">
    <property type="entry name" value="Thioredoxin-like"/>
    <property type="match status" value="1"/>
</dbReference>
<sequence length="248" mass="27766">MAKQITLYTAKICPYAQRVEIALKEAKADYTSCQIDLQNKPVWFAPKINPASKVHDSHHLSSPPEEPSDEAIRLAESLVLVEFVADLFPESGILSSDPVERAQSRFFIEVFTTRFAPAHVGFFLRGEPFEGVVKGIEALQALLPPEEKSKFAVGNRFSVADIAVAPFIARLQTALTNDLGLFEAGEGKKLWEKVQSDPRFERFRKYTEAILERESFKATYDPEYITKAYGQRFALFKAQRSAASASAQ</sequence>
<dbReference type="PRINTS" id="PR01625">
    <property type="entry name" value="GSTRNSFRASEO"/>
</dbReference>
<evidence type="ECO:0000313" key="4">
    <source>
        <dbReference type="EMBL" id="KAL0070185.1"/>
    </source>
</evidence>
<evidence type="ECO:0000259" key="3">
    <source>
        <dbReference type="PROSITE" id="PS50405"/>
    </source>
</evidence>
<dbReference type="InterPro" id="IPR004045">
    <property type="entry name" value="Glutathione_S-Trfase_N"/>
</dbReference>
<accession>A0ABR3A860</accession>
<dbReference type="SUPFAM" id="SSF47616">
    <property type="entry name" value="GST C-terminal domain-like"/>
    <property type="match status" value="1"/>
</dbReference>
<dbReference type="Pfam" id="PF13410">
    <property type="entry name" value="GST_C_2"/>
    <property type="match status" value="1"/>
</dbReference>
<keyword evidence="5" id="KW-1185">Reference proteome</keyword>
<dbReference type="SFLD" id="SFLDG00358">
    <property type="entry name" value="Main_(cytGST)"/>
    <property type="match status" value="1"/>
</dbReference>
<evidence type="ECO:0000313" key="5">
    <source>
        <dbReference type="Proteomes" id="UP001437256"/>
    </source>
</evidence>
<feature type="domain" description="GST N-terminal" evidence="2">
    <location>
        <begin position="3"/>
        <end position="92"/>
    </location>
</feature>
<evidence type="ECO:0008006" key="6">
    <source>
        <dbReference type="Google" id="ProtNLM"/>
    </source>
</evidence>
<protein>
    <recommendedName>
        <fullName evidence="6">Glutathione S-transferase</fullName>
    </recommendedName>
</protein>
<dbReference type="PROSITE" id="PS50404">
    <property type="entry name" value="GST_NTER"/>
    <property type="match status" value="1"/>
</dbReference>
<comment type="caution">
    <text evidence="4">The sequence shown here is derived from an EMBL/GenBank/DDBJ whole genome shotgun (WGS) entry which is preliminary data.</text>
</comment>
<dbReference type="PANTHER" id="PTHR43968:SF8">
    <property type="entry name" value="S-TRANSFERASE, PUTATIVE (AFU_ORTHOLOGUE AFUA_2G00590)-RELATED"/>
    <property type="match status" value="1"/>
</dbReference>
<keyword evidence="1" id="KW-0560">Oxidoreductase</keyword>
<feature type="domain" description="GST C-terminal" evidence="3">
    <location>
        <begin position="97"/>
        <end position="221"/>
    </location>
</feature>
<evidence type="ECO:0000256" key="1">
    <source>
        <dbReference type="ARBA" id="ARBA00023002"/>
    </source>
</evidence>
<evidence type="ECO:0000259" key="2">
    <source>
        <dbReference type="PROSITE" id="PS50404"/>
    </source>
</evidence>
<dbReference type="Gene3D" id="3.40.30.10">
    <property type="entry name" value="Glutaredoxin"/>
    <property type="match status" value="1"/>
</dbReference>
<name>A0ABR3A860_9AGAR</name>
<dbReference type="EMBL" id="JBBXMP010000008">
    <property type="protein sequence ID" value="KAL0070185.1"/>
    <property type="molecule type" value="Genomic_DNA"/>
</dbReference>